<dbReference type="Proteomes" id="UP000298173">
    <property type="component" value="Unassembled WGS sequence"/>
</dbReference>
<gene>
    <name evidence="1" type="ORF">E3O06_13210</name>
</gene>
<dbReference type="OrthoDB" id="9940776at2"/>
<keyword evidence="2" id="KW-1185">Reference proteome</keyword>
<dbReference type="EMBL" id="SOEY01000028">
    <property type="protein sequence ID" value="TFB71303.1"/>
    <property type="molecule type" value="Genomic_DNA"/>
</dbReference>
<protein>
    <submittedName>
        <fullName evidence="1">Uncharacterized protein</fullName>
    </submittedName>
</protein>
<evidence type="ECO:0000313" key="2">
    <source>
        <dbReference type="Proteomes" id="UP000298173"/>
    </source>
</evidence>
<accession>A0A4R8UVT4</accession>
<proteinExistence type="predicted"/>
<name>A0A4R8UVT4_9MICO</name>
<dbReference type="RefSeq" id="WP_134503818.1">
    <property type="nucleotide sequence ID" value="NZ_SOEY01000028.1"/>
</dbReference>
<comment type="caution">
    <text evidence="1">The sequence shown here is derived from an EMBL/GenBank/DDBJ whole genome shotgun (WGS) entry which is preliminary data.</text>
</comment>
<reference evidence="1 2" key="1">
    <citation type="submission" date="2019-03" db="EMBL/GenBank/DDBJ databases">
        <title>Genomics of glacier-inhabiting Cryobacterium strains.</title>
        <authorList>
            <person name="Liu Q."/>
            <person name="Xin Y.-H."/>
        </authorList>
    </citation>
    <scope>NUCLEOTIDE SEQUENCE [LARGE SCALE GENOMIC DNA]</scope>
    <source>
        <strain evidence="1 2">HLT2-23</strain>
    </source>
</reference>
<dbReference type="AlphaFoldDB" id="A0A4R8UVT4"/>
<sequence>MGSSLRVAPAELADSIQVRLQRMYPGSRYVSSTRALSVPMPRPNGEPLGDNALIEGTKALLTAIFPPTVPSVAAKA</sequence>
<organism evidence="1 2">
    <name type="scientific">Cryobacterium glaciale</name>
    <dbReference type="NCBI Taxonomy" id="1259145"/>
    <lineage>
        <taxon>Bacteria</taxon>
        <taxon>Bacillati</taxon>
        <taxon>Actinomycetota</taxon>
        <taxon>Actinomycetes</taxon>
        <taxon>Micrococcales</taxon>
        <taxon>Microbacteriaceae</taxon>
        <taxon>Cryobacterium</taxon>
    </lineage>
</organism>
<evidence type="ECO:0000313" key="1">
    <source>
        <dbReference type="EMBL" id="TFB71303.1"/>
    </source>
</evidence>